<evidence type="ECO:0000313" key="1">
    <source>
        <dbReference type="EMBL" id="KAF9806989.1"/>
    </source>
</evidence>
<organism evidence="1 2">
    <name type="scientific">Rhodonia placenta</name>
    <dbReference type="NCBI Taxonomy" id="104341"/>
    <lineage>
        <taxon>Eukaryota</taxon>
        <taxon>Fungi</taxon>
        <taxon>Dikarya</taxon>
        <taxon>Basidiomycota</taxon>
        <taxon>Agaricomycotina</taxon>
        <taxon>Agaricomycetes</taxon>
        <taxon>Polyporales</taxon>
        <taxon>Adustoporiaceae</taxon>
        <taxon>Rhodonia</taxon>
    </lineage>
</organism>
<protein>
    <recommendedName>
        <fullName evidence="3">F-box domain-containing protein</fullName>
    </recommendedName>
</protein>
<dbReference type="EMBL" id="JADOXO010000297">
    <property type="protein sequence ID" value="KAF9806989.1"/>
    <property type="molecule type" value="Genomic_DNA"/>
</dbReference>
<evidence type="ECO:0000313" key="2">
    <source>
        <dbReference type="Proteomes" id="UP000639403"/>
    </source>
</evidence>
<dbReference type="Proteomes" id="UP000639403">
    <property type="component" value="Unassembled WGS sequence"/>
</dbReference>
<accession>A0A8H7NWP9</accession>
<dbReference type="AlphaFoldDB" id="A0A8H7NWP9"/>
<sequence>MVLDHFVGATPKTLLQLSLVCQHWRTRCSPYLVRNIVFSNRGDVLREYRARRREWKGPGCLIIKGAENTRSLSHVGFVAALFGPIWPNVRDVIIEHGDWRTGDFHPDIFHHLYSLLKKAEALRLHDITFPSGAILRRLVLPIHSQTVESLTELSLVQISFVNASMPPTSLSWMNYGIPSGKLVKVQLDYLDAISLDMIAHWLLVAPDRDHQLLQYIVLSFGKFDEPQHGTIPLIIPFLKTVGDRTQGLALDVTRSLARCLSLPRCPGLITHKQGIENIFLKIHVQESMPYEWLLRAISPLQAPEGPLIHTLRIDFIIDAHFSHGNIVSKGAECEGCVVHSQPARSFTTPKVLDDIMARLKTVCDVLDRVLWNIRDIQVCCCAPLDPGIWMPRLRTWFPKSRKSDVFSRRGL</sequence>
<reference evidence="1" key="2">
    <citation type="journal article" name="Front. Microbiol.">
        <title>Degradative Capacity of Two Strains of Rhodonia placenta: From Phenotype to Genotype.</title>
        <authorList>
            <person name="Kolle M."/>
            <person name="Horta M.A.C."/>
            <person name="Nowrousian M."/>
            <person name="Ohm R.A."/>
            <person name="Benz J.P."/>
            <person name="Pilgard A."/>
        </authorList>
    </citation>
    <scope>NUCLEOTIDE SEQUENCE</scope>
    <source>
        <strain evidence="1">FPRL280</strain>
    </source>
</reference>
<reference evidence="1" key="1">
    <citation type="submission" date="2020-11" db="EMBL/GenBank/DDBJ databases">
        <authorList>
            <person name="Koelle M."/>
            <person name="Horta M.A.C."/>
            <person name="Nowrousian M."/>
            <person name="Ohm R.A."/>
            <person name="Benz P."/>
            <person name="Pilgard A."/>
        </authorList>
    </citation>
    <scope>NUCLEOTIDE SEQUENCE</scope>
    <source>
        <strain evidence="1">FPRL280</strain>
    </source>
</reference>
<comment type="caution">
    <text evidence="1">The sequence shown here is derived from an EMBL/GenBank/DDBJ whole genome shotgun (WGS) entry which is preliminary data.</text>
</comment>
<name>A0A8H7NWP9_9APHY</name>
<evidence type="ECO:0008006" key="3">
    <source>
        <dbReference type="Google" id="ProtNLM"/>
    </source>
</evidence>
<proteinExistence type="predicted"/>
<gene>
    <name evidence="1" type="ORF">IEO21_08414</name>
</gene>